<feature type="region of interest" description="Disordered" evidence="1">
    <location>
        <begin position="1"/>
        <end position="33"/>
    </location>
</feature>
<feature type="compositionally biased region" description="Polar residues" evidence="1">
    <location>
        <begin position="253"/>
        <end position="264"/>
    </location>
</feature>
<comment type="caution">
    <text evidence="3">The sequence shown here is derived from an EMBL/GenBank/DDBJ whole genome shotgun (WGS) entry which is preliminary data.</text>
</comment>
<gene>
    <name evidence="3" type="ORF">GCM10007875_27470</name>
</gene>
<reference evidence="4" key="1">
    <citation type="journal article" date="2019" name="Int. J. Syst. Evol. Microbiol.">
        <title>The Global Catalogue of Microorganisms (GCM) 10K type strain sequencing project: providing services to taxonomists for standard genome sequencing and annotation.</title>
        <authorList>
            <consortium name="The Broad Institute Genomics Platform"/>
            <consortium name="The Broad Institute Genome Sequencing Center for Infectious Disease"/>
            <person name="Wu L."/>
            <person name="Ma J."/>
        </authorList>
    </citation>
    <scope>NUCLEOTIDE SEQUENCE [LARGE SCALE GENOMIC DNA]</scope>
    <source>
        <strain evidence="4">NBRC 105857</strain>
    </source>
</reference>
<dbReference type="InterPro" id="IPR052563">
    <property type="entry name" value="FliK"/>
</dbReference>
<dbReference type="EMBL" id="BSOJ01000032">
    <property type="protein sequence ID" value="GLR27656.1"/>
    <property type="molecule type" value="Genomic_DNA"/>
</dbReference>
<evidence type="ECO:0000259" key="2">
    <source>
        <dbReference type="Pfam" id="PF02120"/>
    </source>
</evidence>
<keyword evidence="4" id="KW-1185">Reference proteome</keyword>
<accession>A0ABQ5YWQ9</accession>
<dbReference type="InterPro" id="IPR021136">
    <property type="entry name" value="Flagellar_hook_control-like_C"/>
</dbReference>
<dbReference type="Pfam" id="PF02120">
    <property type="entry name" value="Flg_hook"/>
    <property type="match status" value="1"/>
</dbReference>
<evidence type="ECO:0000313" key="4">
    <source>
        <dbReference type="Proteomes" id="UP001156664"/>
    </source>
</evidence>
<evidence type="ECO:0000256" key="1">
    <source>
        <dbReference type="SAM" id="MobiDB-lite"/>
    </source>
</evidence>
<dbReference type="InterPro" id="IPR038610">
    <property type="entry name" value="FliK-like_C_sf"/>
</dbReference>
<feature type="compositionally biased region" description="Basic and acidic residues" evidence="1">
    <location>
        <begin position="236"/>
        <end position="248"/>
    </location>
</feature>
<feature type="compositionally biased region" description="Low complexity" evidence="1">
    <location>
        <begin position="446"/>
        <end position="456"/>
    </location>
</feature>
<dbReference type="CDD" id="cd17470">
    <property type="entry name" value="T3SS_Flik_C"/>
    <property type="match status" value="1"/>
</dbReference>
<feature type="compositionally biased region" description="Polar residues" evidence="1">
    <location>
        <begin position="98"/>
        <end position="142"/>
    </location>
</feature>
<protein>
    <recommendedName>
        <fullName evidence="2">Flagellar hook-length control protein-like C-terminal domain-containing protein</fullName>
    </recommendedName>
</protein>
<feature type="region of interest" description="Disordered" evidence="1">
    <location>
        <begin position="65"/>
        <end position="183"/>
    </location>
</feature>
<feature type="compositionally biased region" description="Polar residues" evidence="1">
    <location>
        <begin position="1"/>
        <end position="13"/>
    </location>
</feature>
<dbReference type="RefSeq" id="WP_284282498.1">
    <property type="nucleotide sequence ID" value="NZ_BSOJ01000032.1"/>
</dbReference>
<feature type="region of interest" description="Disordered" evidence="1">
    <location>
        <begin position="446"/>
        <end position="496"/>
    </location>
</feature>
<dbReference type="PANTHER" id="PTHR37533:SF2">
    <property type="entry name" value="FLAGELLAR HOOK-LENGTH CONTROL PROTEIN"/>
    <property type="match status" value="1"/>
</dbReference>
<feature type="region of interest" description="Disordered" evidence="1">
    <location>
        <begin position="227"/>
        <end position="264"/>
    </location>
</feature>
<evidence type="ECO:0000313" key="3">
    <source>
        <dbReference type="EMBL" id="GLR27656.1"/>
    </source>
</evidence>
<dbReference type="PANTHER" id="PTHR37533">
    <property type="entry name" value="FLAGELLAR HOOK-LENGTH CONTROL PROTEIN"/>
    <property type="match status" value="1"/>
</dbReference>
<sequence length="496" mass="50921">MSASAQSIQTRNNAAASQAAQATQQSKVSSNSKAGGFDNLFASALSSLTPQAKLSTIQEEMREALNQNSIKKSQNNSDNLALAGQQQASEAAVWAQRSWMTATPAQSANASTSSLPVQSAQSKLADTSNTQTEKSGSEQTAANKDKPAEGEKVKDSTAAQTDDHTQAKASDNQQDSEPANVKDTGTQTANTVVASAATQTLQDQATPQTDTTNGLGQNAVALKADTAAGGSNDADPLSKSKSAPDVDLKGPTSAAQQPLNTHTTHTTQIVRSAAVQAMQVAQQAQAMSKTGQGTEADVKGLQAGDKILATGASAAASATGNPAAGLMGLGTTRTGLAGEALIKTPVNQPGFVKELAQQVNWTLGKNMSTVDIRVNPESFGPMNMRLVQKGQEIHLVIRTQDDQSAAIMTQAVHGLKEALAQSGLQLGQVQIHGSAADAQNAFANLQQQAQGQQQANGGKGQRQGGQGQSDGESADMDSAPKAVAPKIGNNGLDLFA</sequence>
<feature type="compositionally biased region" description="Low complexity" evidence="1">
    <location>
        <begin position="66"/>
        <end position="79"/>
    </location>
</feature>
<organism evidence="3 4">
    <name type="scientific">Limnobacter litoralis</name>
    <dbReference type="NCBI Taxonomy" id="481366"/>
    <lineage>
        <taxon>Bacteria</taxon>
        <taxon>Pseudomonadati</taxon>
        <taxon>Pseudomonadota</taxon>
        <taxon>Betaproteobacteria</taxon>
        <taxon>Burkholderiales</taxon>
        <taxon>Burkholderiaceae</taxon>
        <taxon>Limnobacter</taxon>
    </lineage>
</organism>
<feature type="compositionally biased region" description="Basic and acidic residues" evidence="1">
    <location>
        <begin position="143"/>
        <end position="166"/>
    </location>
</feature>
<feature type="compositionally biased region" description="Polar residues" evidence="1">
    <location>
        <begin position="167"/>
        <end position="183"/>
    </location>
</feature>
<feature type="compositionally biased region" description="Gly residues" evidence="1">
    <location>
        <begin position="457"/>
        <end position="468"/>
    </location>
</feature>
<feature type="domain" description="Flagellar hook-length control protein-like C-terminal" evidence="2">
    <location>
        <begin position="357"/>
        <end position="433"/>
    </location>
</feature>
<proteinExistence type="predicted"/>
<name>A0ABQ5YWQ9_9BURK</name>
<dbReference type="Gene3D" id="3.30.750.140">
    <property type="match status" value="1"/>
</dbReference>
<dbReference type="Proteomes" id="UP001156664">
    <property type="component" value="Unassembled WGS sequence"/>
</dbReference>
<feature type="compositionally biased region" description="Low complexity" evidence="1">
    <location>
        <begin position="14"/>
        <end position="30"/>
    </location>
</feature>